<accession>A0AAN8WR00</accession>
<protein>
    <recommendedName>
        <fullName evidence="4">15 kDa selenoprotein</fullName>
    </recommendedName>
</protein>
<evidence type="ECO:0000256" key="1">
    <source>
        <dbReference type="SAM" id="SignalP"/>
    </source>
</evidence>
<feature type="chain" id="PRO_5043038419" description="15 kDa selenoprotein" evidence="1">
    <location>
        <begin position="26"/>
        <end position="85"/>
    </location>
</feature>
<dbReference type="PANTHER" id="PTHR13077">
    <property type="entry name" value="SELENOPROTEIN F"/>
    <property type="match status" value="1"/>
</dbReference>
<dbReference type="Proteomes" id="UP001381693">
    <property type="component" value="Unassembled WGS sequence"/>
</dbReference>
<dbReference type="PANTHER" id="PTHR13077:SF6">
    <property type="entry name" value="SELENOPROTEIN F"/>
    <property type="match status" value="1"/>
</dbReference>
<dbReference type="GO" id="GO:0016491">
    <property type="term" value="F:oxidoreductase activity"/>
    <property type="evidence" value="ECO:0007669"/>
    <property type="project" value="TreeGrafter"/>
</dbReference>
<gene>
    <name evidence="2" type="ORF">SK128_002652</name>
</gene>
<dbReference type="InterPro" id="IPR039992">
    <property type="entry name" value="Sep15_SelM"/>
</dbReference>
<organism evidence="2 3">
    <name type="scientific">Halocaridina rubra</name>
    <name type="common">Hawaiian red shrimp</name>
    <dbReference type="NCBI Taxonomy" id="373956"/>
    <lineage>
        <taxon>Eukaryota</taxon>
        <taxon>Metazoa</taxon>
        <taxon>Ecdysozoa</taxon>
        <taxon>Arthropoda</taxon>
        <taxon>Crustacea</taxon>
        <taxon>Multicrustacea</taxon>
        <taxon>Malacostraca</taxon>
        <taxon>Eumalacostraca</taxon>
        <taxon>Eucarida</taxon>
        <taxon>Decapoda</taxon>
        <taxon>Pleocyemata</taxon>
        <taxon>Caridea</taxon>
        <taxon>Atyoidea</taxon>
        <taxon>Atyidae</taxon>
        <taxon>Halocaridina</taxon>
    </lineage>
</organism>
<proteinExistence type="predicted"/>
<evidence type="ECO:0000313" key="2">
    <source>
        <dbReference type="EMBL" id="KAK7065819.1"/>
    </source>
</evidence>
<sequence length="85" mass="9282">MMVDPGGVGLLLFTSLIVIIEAVESFTTEDCFNVGLNKATLLCSSCDSLKEFNLEILESSCRQCCNVDDVNASPTKYPRAQLETE</sequence>
<keyword evidence="3" id="KW-1185">Reference proteome</keyword>
<dbReference type="EMBL" id="JAXCGZ010019803">
    <property type="protein sequence ID" value="KAK7065819.1"/>
    <property type="molecule type" value="Genomic_DNA"/>
</dbReference>
<reference evidence="2 3" key="1">
    <citation type="submission" date="2023-11" db="EMBL/GenBank/DDBJ databases">
        <title>Halocaridina rubra genome assembly.</title>
        <authorList>
            <person name="Smith C."/>
        </authorList>
    </citation>
    <scope>NUCLEOTIDE SEQUENCE [LARGE SCALE GENOMIC DNA]</scope>
    <source>
        <strain evidence="2">EP-1</strain>
        <tissue evidence="2">Whole</tissue>
    </source>
</reference>
<dbReference type="GO" id="GO:0005788">
    <property type="term" value="C:endoplasmic reticulum lumen"/>
    <property type="evidence" value="ECO:0007669"/>
    <property type="project" value="TreeGrafter"/>
</dbReference>
<evidence type="ECO:0008006" key="4">
    <source>
        <dbReference type="Google" id="ProtNLM"/>
    </source>
</evidence>
<evidence type="ECO:0000313" key="3">
    <source>
        <dbReference type="Proteomes" id="UP001381693"/>
    </source>
</evidence>
<keyword evidence="1" id="KW-0732">Signal</keyword>
<feature type="signal peptide" evidence="1">
    <location>
        <begin position="1"/>
        <end position="25"/>
    </location>
</feature>
<comment type="caution">
    <text evidence="2">The sequence shown here is derived from an EMBL/GenBank/DDBJ whole genome shotgun (WGS) entry which is preliminary data.</text>
</comment>
<dbReference type="AlphaFoldDB" id="A0AAN8WR00"/>
<name>A0AAN8WR00_HALRR</name>